<evidence type="ECO:0000256" key="8">
    <source>
        <dbReference type="ARBA" id="ARBA00023242"/>
    </source>
</evidence>
<dbReference type="GO" id="GO:0000981">
    <property type="term" value="F:DNA-binding transcription factor activity, RNA polymerase II-specific"/>
    <property type="evidence" value="ECO:0007669"/>
    <property type="project" value="TreeGrafter"/>
</dbReference>
<feature type="domain" description="C2H2-type" evidence="12">
    <location>
        <begin position="44"/>
        <end position="73"/>
    </location>
</feature>
<dbReference type="InterPro" id="IPR013087">
    <property type="entry name" value="Znf_C2H2_type"/>
</dbReference>
<evidence type="ECO:0000256" key="4">
    <source>
        <dbReference type="ARBA" id="ARBA00022771"/>
    </source>
</evidence>
<dbReference type="FunFam" id="3.30.160.60:FF:001102">
    <property type="entry name" value="Transcription factor IIIA"/>
    <property type="match status" value="1"/>
</dbReference>
<dbReference type="Proteomes" id="UP000235371">
    <property type="component" value="Unassembled WGS sequence"/>
</dbReference>
<dbReference type="GO" id="GO:0000978">
    <property type="term" value="F:RNA polymerase II cis-regulatory region sequence-specific DNA binding"/>
    <property type="evidence" value="ECO:0007669"/>
    <property type="project" value="TreeGrafter"/>
</dbReference>
<keyword evidence="6" id="KW-0805">Transcription regulation</keyword>
<dbReference type="GO" id="GO:0005634">
    <property type="term" value="C:nucleus"/>
    <property type="evidence" value="ECO:0007669"/>
    <property type="project" value="UniProtKB-SubCell"/>
</dbReference>
<dbReference type="PROSITE" id="PS00028">
    <property type="entry name" value="ZINC_FINGER_C2H2_1"/>
    <property type="match status" value="2"/>
</dbReference>
<keyword evidence="8" id="KW-0539">Nucleus</keyword>
<keyword evidence="4 10" id="KW-0863">Zinc-finger</keyword>
<feature type="region of interest" description="Disordered" evidence="11">
    <location>
        <begin position="65"/>
        <end position="88"/>
    </location>
</feature>
<evidence type="ECO:0000256" key="1">
    <source>
        <dbReference type="ARBA" id="ARBA00004123"/>
    </source>
</evidence>
<gene>
    <name evidence="13" type="ORF">K444DRAFT_526945</name>
</gene>
<dbReference type="PROSITE" id="PS50157">
    <property type="entry name" value="ZINC_FINGER_C2H2_2"/>
    <property type="match status" value="2"/>
</dbReference>
<dbReference type="OrthoDB" id="6077919at2759"/>
<dbReference type="GO" id="GO:0008270">
    <property type="term" value="F:zinc ion binding"/>
    <property type="evidence" value="ECO:0007669"/>
    <property type="project" value="UniProtKB-KW"/>
</dbReference>
<keyword evidence="2" id="KW-0479">Metal-binding</keyword>
<comment type="subcellular location">
    <subcellularLocation>
        <location evidence="1">Nucleus</location>
    </subcellularLocation>
</comment>
<evidence type="ECO:0000256" key="11">
    <source>
        <dbReference type="SAM" id="MobiDB-lite"/>
    </source>
</evidence>
<evidence type="ECO:0000313" key="13">
    <source>
        <dbReference type="EMBL" id="PMD61253.1"/>
    </source>
</evidence>
<accession>A0A2J6TE20</accession>
<dbReference type="EMBL" id="KZ613786">
    <property type="protein sequence ID" value="PMD61253.1"/>
    <property type="molecule type" value="Genomic_DNA"/>
</dbReference>
<dbReference type="InterPro" id="IPR036236">
    <property type="entry name" value="Znf_C2H2_sf"/>
</dbReference>
<evidence type="ECO:0000256" key="6">
    <source>
        <dbReference type="ARBA" id="ARBA00023015"/>
    </source>
</evidence>
<dbReference type="Gene3D" id="3.30.160.60">
    <property type="entry name" value="Classic Zinc Finger"/>
    <property type="match status" value="2"/>
</dbReference>
<evidence type="ECO:0000256" key="3">
    <source>
        <dbReference type="ARBA" id="ARBA00022737"/>
    </source>
</evidence>
<name>A0A2J6TE20_9HELO</name>
<dbReference type="PANTHER" id="PTHR23233">
    <property type="entry name" value="SAL-LIKE PROTEIN"/>
    <property type="match status" value="1"/>
</dbReference>
<comment type="similarity">
    <text evidence="9">Belongs to the sal C2H2-type zinc-finger protein family.</text>
</comment>
<dbReference type="AlphaFoldDB" id="A0A2J6TE20"/>
<evidence type="ECO:0000256" key="5">
    <source>
        <dbReference type="ARBA" id="ARBA00022833"/>
    </source>
</evidence>
<keyword evidence="3" id="KW-0677">Repeat</keyword>
<evidence type="ECO:0000256" key="9">
    <source>
        <dbReference type="ARBA" id="ARBA00038474"/>
    </source>
</evidence>
<feature type="domain" description="C2H2-type" evidence="12">
    <location>
        <begin position="16"/>
        <end position="43"/>
    </location>
</feature>
<dbReference type="SMART" id="SM00355">
    <property type="entry name" value="ZnF_C2H2"/>
    <property type="match status" value="2"/>
</dbReference>
<keyword evidence="14" id="KW-1185">Reference proteome</keyword>
<evidence type="ECO:0000313" key="14">
    <source>
        <dbReference type="Proteomes" id="UP000235371"/>
    </source>
</evidence>
<dbReference type="GeneID" id="36582676"/>
<sequence length="88" mass="10314">MGQFSARKSAGNQKKHRCRVCEKRFVRPSALQIHIYSHTSEKPFKCEVEDCGKYFSVVSNLRRHGRMHQSQGIRQLPRSRSARELKEI</sequence>
<dbReference type="RefSeq" id="XP_024738157.1">
    <property type="nucleotide sequence ID" value="XM_024874596.1"/>
</dbReference>
<evidence type="ECO:0000259" key="12">
    <source>
        <dbReference type="PROSITE" id="PS50157"/>
    </source>
</evidence>
<evidence type="ECO:0000256" key="7">
    <source>
        <dbReference type="ARBA" id="ARBA00023163"/>
    </source>
</evidence>
<dbReference type="InParanoid" id="A0A2J6TE20"/>
<dbReference type="Pfam" id="PF00096">
    <property type="entry name" value="zf-C2H2"/>
    <property type="match status" value="2"/>
</dbReference>
<keyword evidence="5" id="KW-0862">Zinc</keyword>
<organism evidence="13 14">
    <name type="scientific">Hyaloscypha bicolor E</name>
    <dbReference type="NCBI Taxonomy" id="1095630"/>
    <lineage>
        <taxon>Eukaryota</taxon>
        <taxon>Fungi</taxon>
        <taxon>Dikarya</taxon>
        <taxon>Ascomycota</taxon>
        <taxon>Pezizomycotina</taxon>
        <taxon>Leotiomycetes</taxon>
        <taxon>Helotiales</taxon>
        <taxon>Hyaloscyphaceae</taxon>
        <taxon>Hyaloscypha</taxon>
        <taxon>Hyaloscypha bicolor</taxon>
    </lineage>
</organism>
<proteinExistence type="inferred from homology"/>
<keyword evidence="7" id="KW-0804">Transcription</keyword>
<protein>
    <recommendedName>
        <fullName evidence="12">C2H2-type domain-containing protein</fullName>
    </recommendedName>
</protein>
<evidence type="ECO:0000256" key="2">
    <source>
        <dbReference type="ARBA" id="ARBA00022723"/>
    </source>
</evidence>
<dbReference type="PANTHER" id="PTHR23233:SF84">
    <property type="entry name" value="FI23031P1"/>
    <property type="match status" value="1"/>
</dbReference>
<dbReference type="STRING" id="1095630.A0A2J6TE20"/>
<evidence type="ECO:0000256" key="10">
    <source>
        <dbReference type="PROSITE-ProRule" id="PRU00042"/>
    </source>
</evidence>
<dbReference type="InterPro" id="IPR051565">
    <property type="entry name" value="Sal_C2H2-zinc-finger"/>
</dbReference>
<reference evidence="13 14" key="1">
    <citation type="submission" date="2016-04" db="EMBL/GenBank/DDBJ databases">
        <title>A degradative enzymes factory behind the ericoid mycorrhizal symbiosis.</title>
        <authorList>
            <consortium name="DOE Joint Genome Institute"/>
            <person name="Martino E."/>
            <person name="Morin E."/>
            <person name="Grelet G."/>
            <person name="Kuo A."/>
            <person name="Kohler A."/>
            <person name="Daghino S."/>
            <person name="Barry K."/>
            <person name="Choi C."/>
            <person name="Cichocki N."/>
            <person name="Clum A."/>
            <person name="Copeland A."/>
            <person name="Hainaut M."/>
            <person name="Haridas S."/>
            <person name="Labutti K."/>
            <person name="Lindquist E."/>
            <person name="Lipzen A."/>
            <person name="Khouja H.-R."/>
            <person name="Murat C."/>
            <person name="Ohm R."/>
            <person name="Olson A."/>
            <person name="Spatafora J."/>
            <person name="Veneault-Fourrey C."/>
            <person name="Henrissat B."/>
            <person name="Grigoriev I."/>
            <person name="Martin F."/>
            <person name="Perotto S."/>
        </authorList>
    </citation>
    <scope>NUCLEOTIDE SEQUENCE [LARGE SCALE GENOMIC DNA]</scope>
    <source>
        <strain evidence="13 14">E</strain>
    </source>
</reference>
<dbReference type="SUPFAM" id="SSF57667">
    <property type="entry name" value="beta-beta-alpha zinc fingers"/>
    <property type="match status" value="1"/>
</dbReference>